<dbReference type="GO" id="GO:0022857">
    <property type="term" value="F:transmembrane transporter activity"/>
    <property type="evidence" value="ECO:0007669"/>
    <property type="project" value="TreeGrafter"/>
</dbReference>
<evidence type="ECO:0000256" key="3">
    <source>
        <dbReference type="ARBA" id="ARBA00022519"/>
    </source>
</evidence>
<organism evidence="9">
    <name type="scientific">bioreactor metagenome</name>
    <dbReference type="NCBI Taxonomy" id="1076179"/>
    <lineage>
        <taxon>unclassified sequences</taxon>
        <taxon>metagenomes</taxon>
        <taxon>ecological metagenomes</taxon>
    </lineage>
</organism>
<dbReference type="NCBIfam" id="TIGR00786">
    <property type="entry name" value="dctM"/>
    <property type="match status" value="1"/>
</dbReference>
<dbReference type="GO" id="GO:0005886">
    <property type="term" value="C:plasma membrane"/>
    <property type="evidence" value="ECO:0007669"/>
    <property type="project" value="UniProtKB-SubCell"/>
</dbReference>
<dbReference type="PANTHER" id="PTHR33362:SF5">
    <property type="entry name" value="C4-DICARBOXYLATE TRAP TRANSPORTER LARGE PERMEASE PROTEIN DCTM"/>
    <property type="match status" value="1"/>
</dbReference>
<feature type="transmembrane region" description="Helical" evidence="7">
    <location>
        <begin position="121"/>
        <end position="145"/>
    </location>
</feature>
<dbReference type="PANTHER" id="PTHR33362">
    <property type="entry name" value="SIALIC ACID TRAP TRANSPORTER PERMEASE PROTEIN SIAT-RELATED"/>
    <property type="match status" value="1"/>
</dbReference>
<proteinExistence type="predicted"/>
<reference evidence="9" key="1">
    <citation type="submission" date="2019-08" db="EMBL/GenBank/DDBJ databases">
        <authorList>
            <person name="Kucharzyk K."/>
            <person name="Murdoch R.W."/>
            <person name="Higgins S."/>
            <person name="Loffler F."/>
        </authorList>
    </citation>
    <scope>NUCLEOTIDE SEQUENCE</scope>
</reference>
<dbReference type="PIRSF" id="PIRSF006066">
    <property type="entry name" value="HI0050"/>
    <property type="match status" value="1"/>
</dbReference>
<dbReference type="InterPro" id="IPR010656">
    <property type="entry name" value="DctM"/>
</dbReference>
<feature type="transmembrane region" description="Helical" evidence="7">
    <location>
        <begin position="12"/>
        <end position="33"/>
    </location>
</feature>
<evidence type="ECO:0000256" key="1">
    <source>
        <dbReference type="ARBA" id="ARBA00004429"/>
    </source>
</evidence>
<evidence type="ECO:0000256" key="7">
    <source>
        <dbReference type="SAM" id="Phobius"/>
    </source>
</evidence>
<feature type="transmembrane region" description="Helical" evidence="7">
    <location>
        <begin position="314"/>
        <end position="337"/>
    </location>
</feature>
<keyword evidence="2" id="KW-1003">Cell membrane</keyword>
<protein>
    <submittedName>
        <fullName evidence="9">C4-dicarboxylate TRAP transporter large permease protein DctM</fullName>
    </submittedName>
</protein>
<feature type="transmembrane region" description="Helical" evidence="7">
    <location>
        <begin position="45"/>
        <end position="77"/>
    </location>
</feature>
<sequence length="388" mass="42333">MYHCIAAPSWCSIPLFILMGAFATIAGFGTYIYDGVYKLTRRWPGALAIATCFGSAIFGAISGSSLANTAIFGKLVLPEMDRYKYDRSFSIACVASAGTFANMIPPSINFIIFALFTEQSIARLFAAGVIPGILTAFVYSVSIIYRVKKHPELAPLEINKAKLTMKEKSDAFKNLLPILLVVGVVFIGMYSGVFSPTEAAAAGCLVTLVTGVLKKSITHIKDLRDPLRDSANTTAMMFIINVGALLFSRIFALTDIPQNMALFVQNWDVPRFVILLGILLIYFFLGMIMVEIGIYALTLPILMPIIISLGYDPIWFGVIVLKLSEIAAITPPVGLNVYMAKAVAGKGVTLEQIFKGIWPFCLCDIVVLILLIAFPQISLWLPNLLMGK</sequence>
<feature type="domain" description="TRAP C4-dicarboxylate transport system permease DctM subunit" evidence="8">
    <location>
        <begin position="7"/>
        <end position="377"/>
    </location>
</feature>
<accession>A0A645BJ73</accession>
<keyword evidence="4 7" id="KW-0812">Transmembrane</keyword>
<dbReference type="EMBL" id="VSSQ01020561">
    <property type="protein sequence ID" value="MPM65520.1"/>
    <property type="molecule type" value="Genomic_DNA"/>
</dbReference>
<dbReference type="InterPro" id="IPR004681">
    <property type="entry name" value="TRAP_DctM"/>
</dbReference>
<comment type="subcellular location">
    <subcellularLocation>
        <location evidence="1">Cell inner membrane</location>
        <topology evidence="1">Multi-pass membrane protein</topology>
    </subcellularLocation>
</comment>
<keyword evidence="5 7" id="KW-1133">Transmembrane helix</keyword>
<evidence type="ECO:0000256" key="6">
    <source>
        <dbReference type="ARBA" id="ARBA00023136"/>
    </source>
</evidence>
<evidence type="ECO:0000259" key="8">
    <source>
        <dbReference type="Pfam" id="PF06808"/>
    </source>
</evidence>
<gene>
    <name evidence="9" type="primary">dctM_64</name>
    <name evidence="9" type="ORF">SDC9_112417</name>
</gene>
<keyword evidence="3" id="KW-0997">Cell inner membrane</keyword>
<dbReference type="Pfam" id="PF06808">
    <property type="entry name" value="DctM"/>
    <property type="match status" value="1"/>
</dbReference>
<name>A0A645BJ73_9ZZZZ</name>
<evidence type="ECO:0000256" key="5">
    <source>
        <dbReference type="ARBA" id="ARBA00022989"/>
    </source>
</evidence>
<keyword evidence="6 7" id="KW-0472">Membrane</keyword>
<feature type="transmembrane region" description="Helical" evidence="7">
    <location>
        <begin position="89"/>
        <end position="115"/>
    </location>
</feature>
<comment type="caution">
    <text evidence="9">The sequence shown here is derived from an EMBL/GenBank/DDBJ whole genome shotgun (WGS) entry which is preliminary data.</text>
</comment>
<feature type="transmembrane region" description="Helical" evidence="7">
    <location>
        <begin position="357"/>
        <end position="381"/>
    </location>
</feature>
<evidence type="ECO:0000256" key="4">
    <source>
        <dbReference type="ARBA" id="ARBA00022692"/>
    </source>
</evidence>
<feature type="transmembrane region" description="Helical" evidence="7">
    <location>
        <begin position="230"/>
        <end position="252"/>
    </location>
</feature>
<evidence type="ECO:0000256" key="2">
    <source>
        <dbReference type="ARBA" id="ARBA00022475"/>
    </source>
</evidence>
<feature type="transmembrane region" description="Helical" evidence="7">
    <location>
        <begin position="272"/>
        <end position="302"/>
    </location>
</feature>
<evidence type="ECO:0000313" key="9">
    <source>
        <dbReference type="EMBL" id="MPM65520.1"/>
    </source>
</evidence>
<feature type="transmembrane region" description="Helical" evidence="7">
    <location>
        <begin position="175"/>
        <end position="193"/>
    </location>
</feature>
<dbReference type="AlphaFoldDB" id="A0A645BJ73"/>